<organism evidence="3 4">
    <name type="scientific">Adineta ricciae</name>
    <name type="common">Rotifer</name>
    <dbReference type="NCBI Taxonomy" id="249248"/>
    <lineage>
        <taxon>Eukaryota</taxon>
        <taxon>Metazoa</taxon>
        <taxon>Spiralia</taxon>
        <taxon>Gnathifera</taxon>
        <taxon>Rotifera</taxon>
        <taxon>Eurotatoria</taxon>
        <taxon>Bdelloidea</taxon>
        <taxon>Adinetida</taxon>
        <taxon>Adinetidae</taxon>
        <taxon>Adineta</taxon>
    </lineage>
</organism>
<feature type="signal peptide" evidence="1">
    <location>
        <begin position="1"/>
        <end position="22"/>
    </location>
</feature>
<dbReference type="Proteomes" id="UP000663852">
    <property type="component" value="Unassembled WGS sequence"/>
</dbReference>
<dbReference type="AlphaFoldDB" id="A0A815Y3C8"/>
<dbReference type="EMBL" id="CAJNOR010005507">
    <property type="protein sequence ID" value="CAF1565249.1"/>
    <property type="molecule type" value="Genomic_DNA"/>
</dbReference>
<evidence type="ECO:0000313" key="3">
    <source>
        <dbReference type="EMBL" id="CAF1565249.1"/>
    </source>
</evidence>
<protein>
    <submittedName>
        <fullName evidence="3">Uncharacterized protein</fullName>
    </submittedName>
</protein>
<dbReference type="Proteomes" id="UP000663828">
    <property type="component" value="Unassembled WGS sequence"/>
</dbReference>
<accession>A0A815Y3C8</accession>
<sequence>MVSVMLLLFAVLVFFGEEGVQSAAVSKREIDRSLRRLFINRGTDIVDDNNDVIGVVGGVLDDKNDEGVEKCAEAGTPCGRRHNGRFVSLADCCNTCVRVNNKYRCS</sequence>
<keyword evidence="4" id="KW-1185">Reference proteome</keyword>
<feature type="chain" id="PRO_5035608455" evidence="1">
    <location>
        <begin position="23"/>
        <end position="106"/>
    </location>
</feature>
<evidence type="ECO:0000313" key="2">
    <source>
        <dbReference type="EMBL" id="CAF1165663.1"/>
    </source>
</evidence>
<gene>
    <name evidence="2" type="ORF">EDS130_LOCUS23399</name>
    <name evidence="3" type="ORF">XAT740_LOCUS43975</name>
</gene>
<name>A0A815Y3C8_ADIRI</name>
<dbReference type="EMBL" id="CAJNOJ010000127">
    <property type="protein sequence ID" value="CAF1165663.1"/>
    <property type="molecule type" value="Genomic_DNA"/>
</dbReference>
<proteinExistence type="predicted"/>
<reference evidence="3" key="1">
    <citation type="submission" date="2021-02" db="EMBL/GenBank/DDBJ databases">
        <authorList>
            <person name="Nowell W R."/>
        </authorList>
    </citation>
    <scope>NUCLEOTIDE SEQUENCE</scope>
</reference>
<keyword evidence="1" id="KW-0732">Signal</keyword>
<comment type="caution">
    <text evidence="3">The sequence shown here is derived from an EMBL/GenBank/DDBJ whole genome shotgun (WGS) entry which is preliminary data.</text>
</comment>
<evidence type="ECO:0000256" key="1">
    <source>
        <dbReference type="SAM" id="SignalP"/>
    </source>
</evidence>
<evidence type="ECO:0000313" key="4">
    <source>
        <dbReference type="Proteomes" id="UP000663828"/>
    </source>
</evidence>